<sequence length="220" mass="25671">MDWRGRGRGCGHGFRQPRTPKRDEGSATGPNQNLRNEEGDQVAMAINRMTDIFERLAERQFHGGSDPEIAENWFEMMVDSFTALDYTKIRQVNFVVFQFEGAARSWCNVVSAKWEREQTLWTWVNFEREFNVKFLPPIIQEKREDDFIKLKQGLLSVAEYEERFTKLSKFAPELVVTERKRISRFIQGLNIEIQQSLAAAHITTFTDALDKAQRVENAKF</sequence>
<accession>A0ABM4W8U9</accession>
<keyword evidence="3" id="KW-1185">Reference proteome</keyword>
<feature type="domain" description="Retrotransposon gag" evidence="2">
    <location>
        <begin position="94"/>
        <end position="190"/>
    </location>
</feature>
<evidence type="ECO:0000259" key="2">
    <source>
        <dbReference type="Pfam" id="PF03732"/>
    </source>
</evidence>
<feature type="region of interest" description="Disordered" evidence="1">
    <location>
        <begin position="1"/>
        <end position="40"/>
    </location>
</feature>
<evidence type="ECO:0000313" key="4">
    <source>
        <dbReference type="RefSeq" id="XP_071928149.1"/>
    </source>
</evidence>
<name>A0ABM4W8U9_COFAR</name>
<evidence type="ECO:0000256" key="1">
    <source>
        <dbReference type="SAM" id="MobiDB-lite"/>
    </source>
</evidence>
<reference evidence="4" key="1">
    <citation type="submission" date="2025-08" db="UniProtKB">
        <authorList>
            <consortium name="RefSeq"/>
        </authorList>
    </citation>
    <scope>IDENTIFICATION</scope>
    <source>
        <tissue evidence="4">Leaves</tissue>
    </source>
</reference>
<dbReference type="InterPro" id="IPR005162">
    <property type="entry name" value="Retrotrans_gag_dom"/>
</dbReference>
<organism evidence="3 4">
    <name type="scientific">Coffea arabica</name>
    <name type="common">Arabian coffee</name>
    <dbReference type="NCBI Taxonomy" id="13443"/>
    <lineage>
        <taxon>Eukaryota</taxon>
        <taxon>Viridiplantae</taxon>
        <taxon>Streptophyta</taxon>
        <taxon>Embryophyta</taxon>
        <taxon>Tracheophyta</taxon>
        <taxon>Spermatophyta</taxon>
        <taxon>Magnoliopsida</taxon>
        <taxon>eudicotyledons</taxon>
        <taxon>Gunneridae</taxon>
        <taxon>Pentapetalae</taxon>
        <taxon>asterids</taxon>
        <taxon>lamiids</taxon>
        <taxon>Gentianales</taxon>
        <taxon>Rubiaceae</taxon>
        <taxon>Ixoroideae</taxon>
        <taxon>Gardenieae complex</taxon>
        <taxon>Bertiereae - Coffeeae clade</taxon>
        <taxon>Coffeeae</taxon>
        <taxon>Coffea</taxon>
    </lineage>
</organism>
<dbReference type="RefSeq" id="XP_071928149.1">
    <property type="nucleotide sequence ID" value="XM_072072048.1"/>
</dbReference>
<proteinExistence type="predicted"/>
<dbReference type="Proteomes" id="UP001652660">
    <property type="component" value="Chromosome 11e"/>
</dbReference>
<gene>
    <name evidence="4" type="primary">LOC140021283</name>
</gene>
<evidence type="ECO:0000313" key="3">
    <source>
        <dbReference type="Proteomes" id="UP001652660"/>
    </source>
</evidence>
<dbReference type="Pfam" id="PF03732">
    <property type="entry name" value="Retrotrans_gag"/>
    <property type="match status" value="1"/>
</dbReference>
<protein>
    <recommendedName>
        <fullName evidence="2">Retrotransposon gag domain-containing protein</fullName>
    </recommendedName>
</protein>
<dbReference type="GeneID" id="140021283"/>